<dbReference type="RefSeq" id="WP_015424032.1">
    <property type="nucleotide sequence ID" value="NC_020449.1"/>
</dbReference>
<dbReference type="EMBL" id="CU466930">
    <property type="protein sequence ID" value="CAO80171.1"/>
    <property type="molecule type" value="Genomic_DNA"/>
</dbReference>
<feature type="domain" description="YlxR" evidence="1">
    <location>
        <begin position="14"/>
        <end position="65"/>
    </location>
</feature>
<dbReference type="eggNOG" id="COG2740">
    <property type="taxonomic scope" value="Bacteria"/>
</dbReference>
<accession>B0VFB9</accession>
<dbReference type="STRING" id="459349.CLOAM0264"/>
<evidence type="ECO:0000313" key="2">
    <source>
        <dbReference type="EMBL" id="CAO80171.1"/>
    </source>
</evidence>
<organism evidence="2 3">
    <name type="scientific">Cloacimonas acidaminovorans (strain Evry)</name>
    <dbReference type="NCBI Taxonomy" id="459349"/>
    <lineage>
        <taxon>Bacteria</taxon>
        <taxon>Pseudomonadati</taxon>
        <taxon>Candidatus Cloacimonadota</taxon>
        <taxon>Candidatus Cloacimonadia</taxon>
        <taxon>Candidatus Cloacimonadales</taxon>
        <taxon>Candidatus Cloacimonadaceae</taxon>
        <taxon>Candidatus Cloacimonas</taxon>
    </lineage>
</organism>
<reference evidence="2 3" key="1">
    <citation type="journal article" date="2008" name="J. Bacteriol.">
        <title>'Candidatus Cloacamonas acidaminovorans': genome sequence reconstruction provides a first glimpse of a new bacterial division.</title>
        <authorList>
            <person name="Pelletier E."/>
            <person name="Kreimeyer A."/>
            <person name="Bocs S."/>
            <person name="Rouy Z."/>
            <person name="Gyapay G."/>
            <person name="Chouari R."/>
            <person name="Riviere D."/>
            <person name="Ganesan A."/>
            <person name="Daegelen P."/>
            <person name="Sghir A."/>
            <person name="Cohen G.N."/>
            <person name="Medigue C."/>
            <person name="Weissenbach J."/>
            <person name="Le Paslier D."/>
        </authorList>
    </citation>
    <scope>NUCLEOTIDE SEQUENCE [LARGE SCALE GENOMIC DNA]</scope>
    <source>
        <strain evidence="3">Evry</strain>
    </source>
</reference>
<dbReference type="KEGG" id="caci:CLOAM0264"/>
<dbReference type="InterPro" id="IPR007393">
    <property type="entry name" value="YlxR_dom"/>
</dbReference>
<dbReference type="AlphaFoldDB" id="B0VFB9"/>
<name>B0VFB9_CLOAI</name>
<sequence>MPNKNSKAGHIPIRTCVVCKKKVDQKQLLNFFLTESGIVFDCNRIIQVRKFYLCPVADCFKGLAKWRKSHQKRKIR</sequence>
<dbReference type="InterPro" id="IPR035931">
    <property type="entry name" value="YlxR-like_sf"/>
</dbReference>
<dbReference type="Proteomes" id="UP000002019">
    <property type="component" value="Chromosome"/>
</dbReference>
<proteinExistence type="predicted"/>
<dbReference type="Gene3D" id="3.30.1230.10">
    <property type="entry name" value="YlxR-like"/>
    <property type="match status" value="1"/>
</dbReference>
<dbReference type="Pfam" id="PF04296">
    <property type="entry name" value="YlxR"/>
    <property type="match status" value="1"/>
</dbReference>
<dbReference type="HOGENOM" id="CLU_2647999_0_0_0"/>
<evidence type="ECO:0000313" key="3">
    <source>
        <dbReference type="Proteomes" id="UP000002019"/>
    </source>
</evidence>
<protein>
    <recommendedName>
        <fullName evidence="1">YlxR domain-containing protein</fullName>
    </recommendedName>
</protein>
<gene>
    <name evidence="2" type="ordered locus">CLOAM0264</name>
</gene>
<dbReference type="SUPFAM" id="SSF64376">
    <property type="entry name" value="YlxR-like"/>
    <property type="match status" value="1"/>
</dbReference>
<keyword evidence="3" id="KW-1185">Reference proteome</keyword>
<evidence type="ECO:0000259" key="1">
    <source>
        <dbReference type="Pfam" id="PF04296"/>
    </source>
</evidence>